<proteinExistence type="predicted"/>
<feature type="transmembrane region" description="Helical" evidence="2">
    <location>
        <begin position="23"/>
        <end position="46"/>
    </location>
</feature>
<comment type="caution">
    <text evidence="3">The sequence shown here is derived from an EMBL/GenBank/DDBJ whole genome shotgun (WGS) entry which is preliminary data.</text>
</comment>
<protein>
    <submittedName>
        <fullName evidence="3">Uncharacterized protein</fullName>
    </submittedName>
</protein>
<keyword evidence="2" id="KW-0472">Membrane</keyword>
<gene>
    <name evidence="3" type="ORF">GPJ59_04305</name>
</gene>
<organism evidence="3 4">
    <name type="scientific">Streptomyces bambusae</name>
    <dbReference type="NCBI Taxonomy" id="1550616"/>
    <lineage>
        <taxon>Bacteria</taxon>
        <taxon>Bacillati</taxon>
        <taxon>Actinomycetota</taxon>
        <taxon>Actinomycetes</taxon>
        <taxon>Kitasatosporales</taxon>
        <taxon>Streptomycetaceae</taxon>
        <taxon>Streptomyces</taxon>
    </lineage>
</organism>
<accession>A0ABS6Z0K4</accession>
<dbReference type="EMBL" id="WTFF01000014">
    <property type="protein sequence ID" value="MBW5481126.1"/>
    <property type="molecule type" value="Genomic_DNA"/>
</dbReference>
<dbReference type="Proteomes" id="UP000812013">
    <property type="component" value="Unassembled WGS sequence"/>
</dbReference>
<feature type="compositionally biased region" description="Basic residues" evidence="1">
    <location>
        <begin position="78"/>
        <end position="88"/>
    </location>
</feature>
<evidence type="ECO:0000313" key="3">
    <source>
        <dbReference type="EMBL" id="MBW5481126.1"/>
    </source>
</evidence>
<feature type="region of interest" description="Disordered" evidence="1">
    <location>
        <begin position="66"/>
        <end position="94"/>
    </location>
</feature>
<feature type="compositionally biased region" description="Basic and acidic residues" evidence="1">
    <location>
        <begin position="66"/>
        <end position="76"/>
    </location>
</feature>
<name>A0ABS6Z0K4_9ACTN</name>
<sequence>MLGGTVLGGGGAIGALAFVGAPWWAVAVAVVLTITAAFGILTALVLMPSDSEHKRDLWLAAMRYRDRRSQRTEQRKVPASRKPRKHAPQRGCTE</sequence>
<keyword evidence="2" id="KW-1133">Transmembrane helix</keyword>
<keyword evidence="2" id="KW-0812">Transmembrane</keyword>
<evidence type="ECO:0000256" key="1">
    <source>
        <dbReference type="SAM" id="MobiDB-lite"/>
    </source>
</evidence>
<reference evidence="3 4" key="1">
    <citation type="submission" date="2019-12" db="EMBL/GenBank/DDBJ databases">
        <title>Genome sequence of Streptomyces bambusae.</title>
        <authorList>
            <person name="Bansal K."/>
            <person name="Choksket S."/>
            <person name="Korpole S."/>
            <person name="Patil P.B."/>
        </authorList>
    </citation>
    <scope>NUCLEOTIDE SEQUENCE [LARGE SCALE GENOMIC DNA]</scope>
    <source>
        <strain evidence="3 4">SK60</strain>
    </source>
</reference>
<evidence type="ECO:0000256" key="2">
    <source>
        <dbReference type="SAM" id="Phobius"/>
    </source>
</evidence>
<evidence type="ECO:0000313" key="4">
    <source>
        <dbReference type="Proteomes" id="UP000812013"/>
    </source>
</evidence>
<keyword evidence="4" id="KW-1185">Reference proteome</keyword>